<evidence type="ECO:0000256" key="2">
    <source>
        <dbReference type="ARBA" id="ARBA00007885"/>
    </source>
</evidence>
<feature type="region of interest" description="Disordered" evidence="13">
    <location>
        <begin position="427"/>
        <end position="464"/>
    </location>
</feature>
<evidence type="ECO:0000256" key="12">
    <source>
        <dbReference type="PIRSR" id="PIRSR001959-2"/>
    </source>
</evidence>
<dbReference type="InterPro" id="IPR013783">
    <property type="entry name" value="Ig-like_fold"/>
</dbReference>
<evidence type="ECO:0000313" key="17">
    <source>
        <dbReference type="EMBL" id="KAA0706129.1"/>
    </source>
</evidence>
<dbReference type="PROSITE" id="PS50853">
    <property type="entry name" value="FN3"/>
    <property type="match status" value="1"/>
</dbReference>
<feature type="disulfide bond" evidence="12">
    <location>
        <begin position="80"/>
        <end position="97"/>
    </location>
</feature>
<dbReference type="AlphaFoldDB" id="A0A5A9NBG7"/>
<evidence type="ECO:0000313" key="18">
    <source>
        <dbReference type="Proteomes" id="UP000324632"/>
    </source>
</evidence>
<dbReference type="GO" id="GO:0009897">
    <property type="term" value="C:external side of plasma membrane"/>
    <property type="evidence" value="ECO:0007669"/>
    <property type="project" value="TreeGrafter"/>
</dbReference>
<keyword evidence="8 14" id="KW-0472">Membrane</keyword>
<dbReference type="EMBL" id="SOYY01000021">
    <property type="protein sequence ID" value="KAA0706129.1"/>
    <property type="molecule type" value="Genomic_DNA"/>
</dbReference>
<keyword evidence="5 14" id="KW-0812">Transmembrane</keyword>
<dbReference type="PANTHER" id="PTHR23037:SF28">
    <property type="entry name" value="ERYTHROPOIETIN RECEPTOR"/>
    <property type="match status" value="1"/>
</dbReference>
<dbReference type="GO" id="GO:0004896">
    <property type="term" value="F:cytokine receptor activity"/>
    <property type="evidence" value="ECO:0007669"/>
    <property type="project" value="TreeGrafter"/>
</dbReference>
<keyword evidence="9 12" id="KW-1015">Disulfide bond</keyword>
<comment type="caution">
    <text evidence="17">The sequence shown here is derived from an EMBL/GenBank/DDBJ whole genome shotgun (WGS) entry which is preliminary data.</text>
</comment>
<sequence length="523" mass="59256">MRIDTLKVVAVLCVAFVTIGGQSFESKVAQLLHDEADDLKCFVEGKKDLTCFWEEELERKNSHDRYTFIYSYEKEKSRTCDVSTLSLLASNRTVFLCKLPQILFFAVLHVQVLHDGRMLYNRSLNVENVLFLDPPRNLTVVSSGKEGQLNVSWLPPLLKYIDDSMIYEVRYAVEGSHMGKVEEIKASTKLILRGLQPGTRFKVWVRIKPDGVAYDGYWSAWTEPVFGATPPRDMDPLIVLLVLAIALILFILCVTVILSHHKFLLKKVWPDIPTPEHKFPGLLTVYEGDFKEWMRQNNGNMWGRSAHIYTEELPSPLEVLSEISLASHANSQIEERRTLEEEEEKTESEGTDSGITGSWQEPPQAHWFMEQLRALQENPQSFSQSMLLESPDTYVTLNQNSQRARAEDDSQVDDICDESLPLQTLFSSSGTSSLSASRSDLGSLQQSSGSGRLSSQSSFEYPNHTWPSNRPGYTYMAVADSGVSMDYSPMSSSRIEDLGKRVIYTNEYKNEIFGHKWAISGQC</sequence>
<dbReference type="InterPro" id="IPR015152">
    <property type="entry name" value="Growth/epo_recpt_lig-bind"/>
</dbReference>
<gene>
    <name evidence="17" type="ORF">E1301_Tti018338</name>
</gene>
<evidence type="ECO:0000259" key="16">
    <source>
        <dbReference type="PROSITE" id="PS50853"/>
    </source>
</evidence>
<dbReference type="InterPro" id="IPR003961">
    <property type="entry name" value="FN3_dom"/>
</dbReference>
<dbReference type="Gene3D" id="2.60.40.10">
    <property type="entry name" value="Immunoglobulins"/>
    <property type="match status" value="2"/>
</dbReference>
<evidence type="ECO:0000256" key="14">
    <source>
        <dbReference type="SAM" id="Phobius"/>
    </source>
</evidence>
<evidence type="ECO:0000256" key="1">
    <source>
        <dbReference type="ARBA" id="ARBA00004251"/>
    </source>
</evidence>
<comment type="subcellular location">
    <subcellularLocation>
        <location evidence="1">Cell membrane</location>
        <topology evidence="1">Single-pass type I membrane protein</topology>
    </subcellularLocation>
</comment>
<name>A0A5A9NBG7_9TELE</name>
<dbReference type="SMART" id="SM00060">
    <property type="entry name" value="FN3"/>
    <property type="match status" value="1"/>
</dbReference>
<protein>
    <recommendedName>
        <fullName evidence="3">Erythropoietin receptor</fullName>
    </recommendedName>
</protein>
<evidence type="ECO:0000256" key="4">
    <source>
        <dbReference type="ARBA" id="ARBA00022475"/>
    </source>
</evidence>
<dbReference type="InterPro" id="IPR036116">
    <property type="entry name" value="FN3_sf"/>
</dbReference>
<dbReference type="InterPro" id="IPR009167">
    <property type="entry name" value="Erythropoietin_rcpt"/>
</dbReference>
<feature type="compositionally biased region" description="Acidic residues" evidence="13">
    <location>
        <begin position="340"/>
        <end position="350"/>
    </location>
</feature>
<evidence type="ECO:0000256" key="15">
    <source>
        <dbReference type="SAM" id="SignalP"/>
    </source>
</evidence>
<keyword evidence="6 15" id="KW-0732">Signal</keyword>
<feature type="region of interest" description="Disordered" evidence="13">
    <location>
        <begin position="331"/>
        <end position="361"/>
    </location>
</feature>
<dbReference type="PANTHER" id="PTHR23037">
    <property type="entry name" value="CYTOKINE RECEPTOR"/>
    <property type="match status" value="1"/>
</dbReference>
<feature type="compositionally biased region" description="Low complexity" evidence="13">
    <location>
        <begin position="427"/>
        <end position="458"/>
    </location>
</feature>
<keyword evidence="7 14" id="KW-1133">Transmembrane helix</keyword>
<evidence type="ECO:0000256" key="13">
    <source>
        <dbReference type="SAM" id="MobiDB-lite"/>
    </source>
</evidence>
<feature type="transmembrane region" description="Helical" evidence="14">
    <location>
        <begin position="237"/>
        <end position="258"/>
    </location>
</feature>
<proteinExistence type="inferred from homology"/>
<keyword evidence="10" id="KW-0675">Receptor</keyword>
<evidence type="ECO:0000256" key="9">
    <source>
        <dbReference type="ARBA" id="ARBA00023157"/>
    </source>
</evidence>
<evidence type="ECO:0000256" key="8">
    <source>
        <dbReference type="ARBA" id="ARBA00023136"/>
    </source>
</evidence>
<evidence type="ECO:0000256" key="7">
    <source>
        <dbReference type="ARBA" id="ARBA00022989"/>
    </source>
</evidence>
<comment type="similarity">
    <text evidence="2">Belongs to the type I cytokine receptor family. Type 1 subfamily.</text>
</comment>
<evidence type="ECO:0000256" key="6">
    <source>
        <dbReference type="ARBA" id="ARBA00022729"/>
    </source>
</evidence>
<evidence type="ECO:0000256" key="11">
    <source>
        <dbReference type="ARBA" id="ARBA00023180"/>
    </source>
</evidence>
<dbReference type="CDD" id="cd00063">
    <property type="entry name" value="FN3"/>
    <property type="match status" value="1"/>
</dbReference>
<evidence type="ECO:0000256" key="5">
    <source>
        <dbReference type="ARBA" id="ARBA00022692"/>
    </source>
</evidence>
<evidence type="ECO:0000256" key="10">
    <source>
        <dbReference type="ARBA" id="ARBA00023170"/>
    </source>
</evidence>
<feature type="domain" description="Fibronectin type-III" evidence="16">
    <location>
        <begin position="134"/>
        <end position="232"/>
    </location>
</feature>
<dbReference type="SUPFAM" id="SSF49265">
    <property type="entry name" value="Fibronectin type III"/>
    <property type="match status" value="2"/>
</dbReference>
<keyword evidence="11" id="KW-0325">Glycoprotein</keyword>
<reference evidence="17 18" key="1">
    <citation type="journal article" date="2019" name="Mol. Ecol. Resour.">
        <title>Chromosome-level genome assembly of Triplophysa tibetana, a fish adapted to the harsh high-altitude environment of the Tibetan Plateau.</title>
        <authorList>
            <person name="Yang X."/>
            <person name="Liu H."/>
            <person name="Ma Z."/>
            <person name="Zou Y."/>
            <person name="Zou M."/>
            <person name="Mao Y."/>
            <person name="Li X."/>
            <person name="Wang H."/>
            <person name="Chen T."/>
            <person name="Wang W."/>
            <person name="Yang R."/>
        </authorList>
    </citation>
    <scope>NUCLEOTIDE SEQUENCE [LARGE SCALE GENOMIC DNA]</scope>
    <source>
        <strain evidence="17">TTIB1903HZAU</strain>
        <tissue evidence="17">Muscle</tissue>
    </source>
</reference>
<dbReference type="Proteomes" id="UP000324632">
    <property type="component" value="Chromosome 21"/>
</dbReference>
<dbReference type="Pfam" id="PF09067">
    <property type="entry name" value="EpoR_lig-bind"/>
    <property type="match status" value="1"/>
</dbReference>
<feature type="disulfide bond" evidence="12">
    <location>
        <begin position="41"/>
        <end position="51"/>
    </location>
</feature>
<feature type="signal peptide" evidence="15">
    <location>
        <begin position="1"/>
        <end position="21"/>
    </location>
</feature>
<evidence type="ECO:0000256" key="3">
    <source>
        <dbReference type="ARBA" id="ARBA00018355"/>
    </source>
</evidence>
<keyword evidence="18" id="KW-1185">Reference proteome</keyword>
<keyword evidence="4" id="KW-1003">Cell membrane</keyword>
<dbReference type="PIRSF" id="PIRSF001959">
    <property type="entry name" value="EPO_receptor"/>
    <property type="match status" value="1"/>
</dbReference>
<feature type="compositionally biased region" description="Polar residues" evidence="13">
    <location>
        <begin position="351"/>
        <end position="361"/>
    </location>
</feature>
<accession>A0A5A9NBG7</accession>
<feature type="chain" id="PRO_5022689651" description="Erythropoietin receptor" evidence="15">
    <location>
        <begin position="22"/>
        <end position="523"/>
    </location>
</feature>
<dbReference type="Pfam" id="PF00041">
    <property type="entry name" value="fn3"/>
    <property type="match status" value="1"/>
</dbReference>
<organism evidence="17 18">
    <name type="scientific">Triplophysa tibetana</name>
    <dbReference type="NCBI Taxonomy" id="1572043"/>
    <lineage>
        <taxon>Eukaryota</taxon>
        <taxon>Metazoa</taxon>
        <taxon>Chordata</taxon>
        <taxon>Craniata</taxon>
        <taxon>Vertebrata</taxon>
        <taxon>Euteleostomi</taxon>
        <taxon>Actinopterygii</taxon>
        <taxon>Neopterygii</taxon>
        <taxon>Teleostei</taxon>
        <taxon>Ostariophysi</taxon>
        <taxon>Cypriniformes</taxon>
        <taxon>Nemacheilidae</taxon>
        <taxon>Triplophysa</taxon>
    </lineage>
</organism>